<feature type="region of interest" description="Disordered" evidence="1">
    <location>
        <begin position="1"/>
        <end position="41"/>
    </location>
</feature>
<sequence length="89" mass="9697">MSYDLDVTNSTATDPPDDTQLENRGSDTISSPDQASISTLSGPRSICRFPLMALPAELRIMIAEYALYEPAGLFQVWKRFGAGSRVATL</sequence>
<dbReference type="AlphaFoldDB" id="A0A6A6ZHE7"/>
<evidence type="ECO:0000313" key="3">
    <source>
        <dbReference type="Proteomes" id="UP000799424"/>
    </source>
</evidence>
<feature type="compositionally biased region" description="Polar residues" evidence="1">
    <location>
        <begin position="22"/>
        <end position="41"/>
    </location>
</feature>
<protein>
    <submittedName>
        <fullName evidence="2">Uncharacterized protein</fullName>
    </submittedName>
</protein>
<keyword evidence="3" id="KW-1185">Reference proteome</keyword>
<accession>A0A6A6ZHE7</accession>
<evidence type="ECO:0000313" key="2">
    <source>
        <dbReference type="EMBL" id="KAF2820501.1"/>
    </source>
</evidence>
<gene>
    <name evidence="2" type="ORF">CC86DRAFT_113862</name>
</gene>
<organism evidence="2 3">
    <name type="scientific">Ophiobolus disseminans</name>
    <dbReference type="NCBI Taxonomy" id="1469910"/>
    <lineage>
        <taxon>Eukaryota</taxon>
        <taxon>Fungi</taxon>
        <taxon>Dikarya</taxon>
        <taxon>Ascomycota</taxon>
        <taxon>Pezizomycotina</taxon>
        <taxon>Dothideomycetes</taxon>
        <taxon>Pleosporomycetidae</taxon>
        <taxon>Pleosporales</taxon>
        <taxon>Pleosporineae</taxon>
        <taxon>Phaeosphaeriaceae</taxon>
        <taxon>Ophiobolus</taxon>
    </lineage>
</organism>
<dbReference type="EMBL" id="MU006240">
    <property type="protein sequence ID" value="KAF2820501.1"/>
    <property type="molecule type" value="Genomic_DNA"/>
</dbReference>
<name>A0A6A6ZHE7_9PLEO</name>
<dbReference type="OrthoDB" id="5272396at2759"/>
<reference evidence="2" key="1">
    <citation type="journal article" date="2020" name="Stud. Mycol.">
        <title>101 Dothideomycetes genomes: a test case for predicting lifestyles and emergence of pathogens.</title>
        <authorList>
            <person name="Haridas S."/>
            <person name="Albert R."/>
            <person name="Binder M."/>
            <person name="Bloem J."/>
            <person name="Labutti K."/>
            <person name="Salamov A."/>
            <person name="Andreopoulos B."/>
            <person name="Baker S."/>
            <person name="Barry K."/>
            <person name="Bills G."/>
            <person name="Bluhm B."/>
            <person name="Cannon C."/>
            <person name="Castanera R."/>
            <person name="Culley D."/>
            <person name="Daum C."/>
            <person name="Ezra D."/>
            <person name="Gonzalez J."/>
            <person name="Henrissat B."/>
            <person name="Kuo A."/>
            <person name="Liang C."/>
            <person name="Lipzen A."/>
            <person name="Lutzoni F."/>
            <person name="Magnuson J."/>
            <person name="Mondo S."/>
            <person name="Nolan M."/>
            <person name="Ohm R."/>
            <person name="Pangilinan J."/>
            <person name="Park H.-J."/>
            <person name="Ramirez L."/>
            <person name="Alfaro M."/>
            <person name="Sun H."/>
            <person name="Tritt A."/>
            <person name="Yoshinaga Y."/>
            <person name="Zwiers L.-H."/>
            <person name="Turgeon B."/>
            <person name="Goodwin S."/>
            <person name="Spatafora J."/>
            <person name="Crous P."/>
            <person name="Grigoriev I."/>
        </authorList>
    </citation>
    <scope>NUCLEOTIDE SEQUENCE</scope>
    <source>
        <strain evidence="2">CBS 113818</strain>
    </source>
</reference>
<evidence type="ECO:0000256" key="1">
    <source>
        <dbReference type="SAM" id="MobiDB-lite"/>
    </source>
</evidence>
<proteinExistence type="predicted"/>
<dbReference type="Proteomes" id="UP000799424">
    <property type="component" value="Unassembled WGS sequence"/>
</dbReference>